<evidence type="ECO:0000256" key="1">
    <source>
        <dbReference type="SAM" id="MobiDB-lite"/>
    </source>
</evidence>
<organism evidence="3 4">
    <name type="scientific">Streptomyces asiaticus subsp. ignotus</name>
    <dbReference type="NCBI Taxonomy" id="3098222"/>
    <lineage>
        <taxon>Bacteria</taxon>
        <taxon>Bacillati</taxon>
        <taxon>Actinomycetota</taxon>
        <taxon>Actinomycetes</taxon>
        <taxon>Kitasatosporales</taxon>
        <taxon>Streptomycetaceae</taxon>
        <taxon>Streptomyces</taxon>
        <taxon>Streptomyces violaceusniger group</taxon>
    </lineage>
</organism>
<dbReference type="RefSeq" id="WP_330815461.1">
    <property type="nucleotide sequence ID" value="NZ_JAZBJO010000045.1"/>
</dbReference>
<keyword evidence="2" id="KW-1133">Transmembrane helix</keyword>
<evidence type="ECO:0000256" key="2">
    <source>
        <dbReference type="SAM" id="Phobius"/>
    </source>
</evidence>
<proteinExistence type="predicted"/>
<reference evidence="3 4" key="1">
    <citation type="submission" date="2023-11" db="EMBL/GenBank/DDBJ databases">
        <title>30 novel species of actinomycetes from the DSMZ collection.</title>
        <authorList>
            <person name="Nouioui I."/>
        </authorList>
    </citation>
    <scope>NUCLEOTIDE SEQUENCE [LARGE SCALE GENOMIC DNA]</scope>
    <source>
        <strain evidence="3 4">DSM 41524</strain>
    </source>
</reference>
<dbReference type="EMBL" id="JAZBJO010000045">
    <property type="protein sequence ID" value="MEE4598241.1"/>
    <property type="molecule type" value="Genomic_DNA"/>
</dbReference>
<comment type="caution">
    <text evidence="3">The sequence shown here is derived from an EMBL/GenBank/DDBJ whole genome shotgun (WGS) entry which is preliminary data.</text>
</comment>
<keyword evidence="2" id="KW-0472">Membrane</keyword>
<keyword evidence="4" id="KW-1185">Reference proteome</keyword>
<dbReference type="Proteomes" id="UP001354709">
    <property type="component" value="Unassembled WGS sequence"/>
</dbReference>
<evidence type="ECO:0000313" key="4">
    <source>
        <dbReference type="Proteomes" id="UP001354709"/>
    </source>
</evidence>
<protein>
    <recommendedName>
        <fullName evidence="5">Proline-rich protein</fullName>
    </recommendedName>
</protein>
<evidence type="ECO:0008006" key="5">
    <source>
        <dbReference type="Google" id="ProtNLM"/>
    </source>
</evidence>
<evidence type="ECO:0000313" key="3">
    <source>
        <dbReference type="EMBL" id="MEE4598241.1"/>
    </source>
</evidence>
<feature type="transmembrane region" description="Helical" evidence="2">
    <location>
        <begin position="96"/>
        <end position="118"/>
    </location>
</feature>
<name>A0ABU7QAC3_9ACTN</name>
<feature type="transmembrane region" description="Helical" evidence="2">
    <location>
        <begin position="170"/>
        <end position="192"/>
    </location>
</feature>
<sequence length="197" mass="20871">MTAREPITPSAVYPAGTPLPGGITPPPPPPPSPPPPPPAAPEPPEWWRRPVPPAPPAPPAVPPVHVHVDVHIDPSAWLPVQPEPEPLPRWYQRIRWGYNLACAAASLPIATPWAAALGACRYEAGLGAGWVLALVPLSITAWIDNIRRIELAGAHPDLLPPKVRAAIARVLLYAQVIAIAIALPVTTIVYIITGVTA</sequence>
<accession>A0ABU7QAC3</accession>
<feature type="compositionally biased region" description="Pro residues" evidence="1">
    <location>
        <begin position="23"/>
        <end position="49"/>
    </location>
</feature>
<feature type="region of interest" description="Disordered" evidence="1">
    <location>
        <begin position="1"/>
        <end position="49"/>
    </location>
</feature>
<keyword evidence="2" id="KW-0812">Transmembrane</keyword>
<gene>
    <name evidence="3" type="ORF">V2J94_41470</name>
</gene>
<feature type="transmembrane region" description="Helical" evidence="2">
    <location>
        <begin position="124"/>
        <end position="143"/>
    </location>
</feature>